<evidence type="ECO:0000256" key="1">
    <source>
        <dbReference type="SAM" id="MobiDB-lite"/>
    </source>
</evidence>
<dbReference type="Proteomes" id="UP000000768">
    <property type="component" value="Chromosome 6"/>
</dbReference>
<dbReference type="Gramene" id="KXG26262">
    <property type="protein sequence ID" value="KXG26262"/>
    <property type="gene ID" value="SORBI_3006G072800"/>
</dbReference>
<organism evidence="2 3">
    <name type="scientific">Sorghum bicolor</name>
    <name type="common">Sorghum</name>
    <name type="synonym">Sorghum vulgare</name>
    <dbReference type="NCBI Taxonomy" id="4558"/>
    <lineage>
        <taxon>Eukaryota</taxon>
        <taxon>Viridiplantae</taxon>
        <taxon>Streptophyta</taxon>
        <taxon>Embryophyta</taxon>
        <taxon>Tracheophyta</taxon>
        <taxon>Spermatophyta</taxon>
        <taxon>Magnoliopsida</taxon>
        <taxon>Liliopsida</taxon>
        <taxon>Poales</taxon>
        <taxon>Poaceae</taxon>
        <taxon>PACMAD clade</taxon>
        <taxon>Panicoideae</taxon>
        <taxon>Andropogonodae</taxon>
        <taxon>Andropogoneae</taxon>
        <taxon>Sorghinae</taxon>
        <taxon>Sorghum</taxon>
    </lineage>
</organism>
<dbReference type="AlphaFoldDB" id="A0A1B6PKR0"/>
<evidence type="ECO:0000313" key="3">
    <source>
        <dbReference type="Proteomes" id="UP000000768"/>
    </source>
</evidence>
<dbReference type="InParanoid" id="A0A1B6PKR0"/>
<proteinExistence type="predicted"/>
<feature type="region of interest" description="Disordered" evidence="1">
    <location>
        <begin position="85"/>
        <end position="118"/>
    </location>
</feature>
<accession>A0A1B6PKR0</accession>
<dbReference type="EMBL" id="CM000765">
    <property type="protein sequence ID" value="KXG26262.1"/>
    <property type="molecule type" value="Genomic_DNA"/>
</dbReference>
<name>A0A1B6PKR0_SORBI</name>
<reference evidence="3" key="2">
    <citation type="journal article" date="2018" name="Plant J.">
        <title>The Sorghum bicolor reference genome: improved assembly, gene annotations, a transcriptome atlas, and signatures of genome organization.</title>
        <authorList>
            <person name="McCormick R.F."/>
            <person name="Truong S.K."/>
            <person name="Sreedasyam A."/>
            <person name="Jenkins J."/>
            <person name="Shu S."/>
            <person name="Sims D."/>
            <person name="Kennedy M."/>
            <person name="Amirebrahimi M."/>
            <person name="Weers B.D."/>
            <person name="McKinley B."/>
            <person name="Mattison A."/>
            <person name="Morishige D.T."/>
            <person name="Grimwood J."/>
            <person name="Schmutz J."/>
            <person name="Mullet J.E."/>
        </authorList>
    </citation>
    <scope>NUCLEOTIDE SEQUENCE [LARGE SCALE GENOMIC DNA]</scope>
    <source>
        <strain evidence="3">cv. BTx623</strain>
    </source>
</reference>
<evidence type="ECO:0000313" key="2">
    <source>
        <dbReference type="EMBL" id="KXG26262.1"/>
    </source>
</evidence>
<feature type="region of interest" description="Disordered" evidence="1">
    <location>
        <begin position="31"/>
        <end position="55"/>
    </location>
</feature>
<reference evidence="2 3" key="1">
    <citation type="journal article" date="2009" name="Nature">
        <title>The Sorghum bicolor genome and the diversification of grasses.</title>
        <authorList>
            <person name="Paterson A.H."/>
            <person name="Bowers J.E."/>
            <person name="Bruggmann R."/>
            <person name="Dubchak I."/>
            <person name="Grimwood J."/>
            <person name="Gundlach H."/>
            <person name="Haberer G."/>
            <person name="Hellsten U."/>
            <person name="Mitros T."/>
            <person name="Poliakov A."/>
            <person name="Schmutz J."/>
            <person name="Spannagl M."/>
            <person name="Tang H."/>
            <person name="Wang X."/>
            <person name="Wicker T."/>
            <person name="Bharti A.K."/>
            <person name="Chapman J."/>
            <person name="Feltus F.A."/>
            <person name="Gowik U."/>
            <person name="Grigoriev I.V."/>
            <person name="Lyons E."/>
            <person name="Maher C.A."/>
            <person name="Martis M."/>
            <person name="Narechania A."/>
            <person name="Otillar R.P."/>
            <person name="Penning B.W."/>
            <person name="Salamov A.A."/>
            <person name="Wang Y."/>
            <person name="Zhang L."/>
            <person name="Carpita N.C."/>
            <person name="Freeling M."/>
            <person name="Gingle A.R."/>
            <person name="Hash C.T."/>
            <person name="Keller B."/>
            <person name="Klein P."/>
            <person name="Kresovich S."/>
            <person name="McCann M.C."/>
            <person name="Ming R."/>
            <person name="Peterson D.G."/>
            <person name="Mehboob-ur-Rahman"/>
            <person name="Ware D."/>
            <person name="Westhoff P."/>
            <person name="Mayer K.F."/>
            <person name="Messing J."/>
            <person name="Rokhsar D.S."/>
        </authorList>
    </citation>
    <scope>NUCLEOTIDE SEQUENCE [LARGE SCALE GENOMIC DNA]</scope>
    <source>
        <strain evidence="3">cv. BTx623</strain>
    </source>
</reference>
<keyword evidence="3" id="KW-1185">Reference proteome</keyword>
<protein>
    <submittedName>
        <fullName evidence="2">Uncharacterized protein</fullName>
    </submittedName>
</protein>
<gene>
    <name evidence="2" type="ORF">SORBI_3006G072800</name>
</gene>
<feature type="compositionally biased region" description="Low complexity" evidence="1">
    <location>
        <begin position="101"/>
        <end position="118"/>
    </location>
</feature>
<sequence length="118" mass="12990">MEKAEDELKHSHRALGEGRIPRSRVVWLHGGGRHGAMDGDLRPPGGRDGWARRGEGAGLWASSSSRRLFDADELTCLPSCGHGRWERKQGQRCGWRAPRTEPGGASSASFASEWAERE</sequence>